<protein>
    <submittedName>
        <fullName evidence="6">Zinc-binding dehydrogenase</fullName>
    </submittedName>
</protein>
<proteinExistence type="inferred from homology"/>
<dbReference type="SUPFAM" id="SSF50129">
    <property type="entry name" value="GroES-like"/>
    <property type="match status" value="1"/>
</dbReference>
<reference evidence="6 7" key="1">
    <citation type="journal article" date="2019" name="Int. J. Syst. Evol. Microbiol.">
        <title>The Global Catalogue of Microorganisms (GCM) 10K type strain sequencing project: providing services to taxonomists for standard genome sequencing and annotation.</title>
        <authorList>
            <consortium name="The Broad Institute Genomics Platform"/>
            <consortium name="The Broad Institute Genome Sequencing Center for Infectious Disease"/>
            <person name="Wu L."/>
            <person name="Ma J."/>
        </authorList>
    </citation>
    <scope>NUCLEOTIDE SEQUENCE [LARGE SCALE GENOMIC DNA]</scope>
    <source>
        <strain evidence="6 7">GX21</strain>
    </source>
</reference>
<evidence type="ECO:0000256" key="1">
    <source>
        <dbReference type="ARBA" id="ARBA00022723"/>
    </source>
</evidence>
<dbReference type="GO" id="GO:0044281">
    <property type="term" value="P:small molecule metabolic process"/>
    <property type="evidence" value="ECO:0007669"/>
    <property type="project" value="UniProtKB-ARBA"/>
</dbReference>
<dbReference type="GO" id="GO:0046872">
    <property type="term" value="F:metal ion binding"/>
    <property type="evidence" value="ECO:0007669"/>
    <property type="project" value="UniProtKB-KW"/>
</dbReference>
<evidence type="ECO:0000313" key="6">
    <source>
        <dbReference type="EMBL" id="MFC7256751.1"/>
    </source>
</evidence>
<comment type="similarity">
    <text evidence="4">Belongs to the zinc-containing alcohol dehydrogenase family.</text>
</comment>
<dbReference type="GO" id="GO:0043168">
    <property type="term" value="F:anion binding"/>
    <property type="evidence" value="ECO:0007669"/>
    <property type="project" value="UniProtKB-ARBA"/>
</dbReference>
<dbReference type="Pfam" id="PF08240">
    <property type="entry name" value="ADH_N"/>
    <property type="match status" value="1"/>
</dbReference>
<dbReference type="PROSITE" id="PS00059">
    <property type="entry name" value="ADH_ZINC"/>
    <property type="match status" value="1"/>
</dbReference>
<organism evidence="6 7">
    <name type="scientific">Haloplanus litoreus</name>
    <dbReference type="NCBI Taxonomy" id="767515"/>
    <lineage>
        <taxon>Archaea</taxon>
        <taxon>Methanobacteriati</taxon>
        <taxon>Methanobacteriota</taxon>
        <taxon>Stenosarchaea group</taxon>
        <taxon>Halobacteria</taxon>
        <taxon>Halobacteriales</taxon>
        <taxon>Haloferacaceae</taxon>
        <taxon>Haloplanus</taxon>
    </lineage>
</organism>
<dbReference type="GO" id="GO:0016616">
    <property type="term" value="F:oxidoreductase activity, acting on the CH-OH group of donors, NAD or NADP as acceptor"/>
    <property type="evidence" value="ECO:0007669"/>
    <property type="project" value="UniProtKB-ARBA"/>
</dbReference>
<dbReference type="PANTHER" id="PTHR43401:SF2">
    <property type="entry name" value="L-THREONINE 3-DEHYDROGENASE"/>
    <property type="match status" value="1"/>
</dbReference>
<comment type="caution">
    <text evidence="6">The sequence shown here is derived from an EMBL/GenBank/DDBJ whole genome shotgun (WGS) entry which is preliminary data.</text>
</comment>
<evidence type="ECO:0000256" key="2">
    <source>
        <dbReference type="ARBA" id="ARBA00022833"/>
    </source>
</evidence>
<dbReference type="SUPFAM" id="SSF51735">
    <property type="entry name" value="NAD(P)-binding Rossmann-fold domains"/>
    <property type="match status" value="1"/>
</dbReference>
<dbReference type="GO" id="GO:0030554">
    <property type="term" value="F:adenyl nucleotide binding"/>
    <property type="evidence" value="ECO:0007669"/>
    <property type="project" value="UniProtKB-ARBA"/>
</dbReference>
<keyword evidence="1 4" id="KW-0479">Metal-binding</keyword>
<dbReference type="InterPro" id="IPR036291">
    <property type="entry name" value="NAD(P)-bd_dom_sf"/>
</dbReference>
<dbReference type="Pfam" id="PF00107">
    <property type="entry name" value="ADH_zinc_N"/>
    <property type="match status" value="1"/>
</dbReference>
<sequence length="368" mass="38584">MDAVVCHDFGDARVEDVPRPEPGDGEVLVRVSRVQLSVTECQIYRGMYESGYEDVRSRITDGDGRLFGHEFSGVVTALGSGVDAFEEGDRVYAPGKSPCGECVYCRADEETYCRHPRTVGMHRPGALAEYVAAPAETLCTVPDGVSDAEAAALQPLAAALVCVRDAGLDSGDTVGVVGTGVMGYQLGQLALDHGASRVFAVDVDPTKVELAAEQGLVGIDAEETDPVERVHRATDGIGVDVAFEAVGGSQSHLTTGSGPVTQAFEMVRPGGTFVPVGHFTDEMTIDPAAVRKKYLTWIAPRDKAGVVSLTPNIDTGAFATELVASGRVSIADYISHELGGLGDFERAVSMTLDKASAGALGPPQLVLD</sequence>
<accession>A0ABD6A270</accession>
<dbReference type="InterPro" id="IPR050129">
    <property type="entry name" value="Zn_alcohol_dh"/>
</dbReference>
<dbReference type="InterPro" id="IPR013149">
    <property type="entry name" value="ADH-like_C"/>
</dbReference>
<gene>
    <name evidence="6" type="ORF">ACFQKE_15805</name>
</gene>
<evidence type="ECO:0000259" key="5">
    <source>
        <dbReference type="SMART" id="SM00829"/>
    </source>
</evidence>
<dbReference type="Gene3D" id="3.40.50.720">
    <property type="entry name" value="NAD(P)-binding Rossmann-like Domain"/>
    <property type="match status" value="1"/>
</dbReference>
<dbReference type="InterPro" id="IPR020843">
    <property type="entry name" value="ER"/>
</dbReference>
<dbReference type="AlphaFoldDB" id="A0ABD6A270"/>
<comment type="cofactor">
    <cofactor evidence="4">
        <name>Zn(2+)</name>
        <dbReference type="ChEBI" id="CHEBI:29105"/>
    </cofactor>
</comment>
<evidence type="ECO:0000256" key="3">
    <source>
        <dbReference type="ARBA" id="ARBA00023002"/>
    </source>
</evidence>
<dbReference type="InterPro" id="IPR002328">
    <property type="entry name" value="ADH_Zn_CS"/>
</dbReference>
<dbReference type="RefSeq" id="WP_379706084.1">
    <property type="nucleotide sequence ID" value="NZ_JBHTAT010000001.1"/>
</dbReference>
<evidence type="ECO:0000313" key="7">
    <source>
        <dbReference type="Proteomes" id="UP001596434"/>
    </source>
</evidence>
<keyword evidence="2 4" id="KW-0862">Zinc</keyword>
<dbReference type="PANTHER" id="PTHR43401">
    <property type="entry name" value="L-THREONINE 3-DEHYDROGENASE"/>
    <property type="match status" value="1"/>
</dbReference>
<feature type="domain" description="Enoyl reductase (ER)" evidence="5">
    <location>
        <begin position="7"/>
        <end position="352"/>
    </location>
</feature>
<dbReference type="EMBL" id="JBHTAT010000001">
    <property type="protein sequence ID" value="MFC7256751.1"/>
    <property type="molecule type" value="Genomic_DNA"/>
</dbReference>
<dbReference type="Proteomes" id="UP001596434">
    <property type="component" value="Unassembled WGS sequence"/>
</dbReference>
<name>A0ABD6A270_9EURY</name>
<keyword evidence="7" id="KW-1185">Reference proteome</keyword>
<dbReference type="SMART" id="SM00829">
    <property type="entry name" value="PKS_ER"/>
    <property type="match status" value="1"/>
</dbReference>
<dbReference type="InterPro" id="IPR011032">
    <property type="entry name" value="GroES-like_sf"/>
</dbReference>
<evidence type="ECO:0000256" key="4">
    <source>
        <dbReference type="RuleBase" id="RU361277"/>
    </source>
</evidence>
<dbReference type="InterPro" id="IPR013154">
    <property type="entry name" value="ADH-like_N"/>
</dbReference>
<dbReference type="GO" id="GO:0051262">
    <property type="term" value="P:protein tetramerization"/>
    <property type="evidence" value="ECO:0007669"/>
    <property type="project" value="UniProtKB-ARBA"/>
</dbReference>
<dbReference type="Gene3D" id="3.90.180.10">
    <property type="entry name" value="Medium-chain alcohol dehydrogenases, catalytic domain"/>
    <property type="match status" value="1"/>
</dbReference>
<keyword evidence="3" id="KW-0560">Oxidoreductase</keyword>
<dbReference type="GeneID" id="96955145"/>